<dbReference type="InterPro" id="IPR000415">
    <property type="entry name" value="Nitroreductase-like"/>
</dbReference>
<name>A0AAW3TWI8_9SPHN</name>
<dbReference type="Proteomes" id="UP000528945">
    <property type="component" value="Unassembled WGS sequence"/>
</dbReference>
<sequence>MTARRSGIGGDLEAVDLATVLRLSTMLRSRRQDGRFGAWESRTAPSAGGIHGVSLVALPLGSGPLGLYDDAKHRLLHPEDDAAVRERNCASVAMLCGATAGTTVQLVADASRYAACYDDHDSLMWRDAGALLAVLSLVSTSLGLRSVILGREGGRVVEVLDVPRWTAVGAIHLGS</sequence>
<gene>
    <name evidence="1" type="ORF">GGR47_003282</name>
</gene>
<dbReference type="SUPFAM" id="SSF55469">
    <property type="entry name" value="FMN-dependent nitroreductase-like"/>
    <property type="match status" value="1"/>
</dbReference>
<reference evidence="1 2" key="1">
    <citation type="submission" date="2020-08" db="EMBL/GenBank/DDBJ databases">
        <title>Genomic Encyclopedia of Type Strains, Phase IV (KMG-IV): sequencing the most valuable type-strain genomes for metagenomic binning, comparative biology and taxonomic classification.</title>
        <authorList>
            <person name="Goeker M."/>
        </authorList>
    </citation>
    <scope>NUCLEOTIDE SEQUENCE [LARGE SCALE GENOMIC DNA]</scope>
    <source>
        <strain evidence="1 2">DSM 15581</strain>
    </source>
</reference>
<evidence type="ECO:0000313" key="2">
    <source>
        <dbReference type="Proteomes" id="UP000528945"/>
    </source>
</evidence>
<evidence type="ECO:0008006" key="3">
    <source>
        <dbReference type="Google" id="ProtNLM"/>
    </source>
</evidence>
<organism evidence="1 2">
    <name type="scientific">Sphingomonas aquatilis</name>
    <dbReference type="NCBI Taxonomy" id="93063"/>
    <lineage>
        <taxon>Bacteria</taxon>
        <taxon>Pseudomonadati</taxon>
        <taxon>Pseudomonadota</taxon>
        <taxon>Alphaproteobacteria</taxon>
        <taxon>Sphingomonadales</taxon>
        <taxon>Sphingomonadaceae</taxon>
        <taxon>Sphingomonas</taxon>
    </lineage>
</organism>
<keyword evidence="2" id="KW-1185">Reference proteome</keyword>
<dbReference type="AlphaFoldDB" id="A0AAW3TWI8"/>
<dbReference type="Gene3D" id="3.40.109.10">
    <property type="entry name" value="NADH Oxidase"/>
    <property type="match status" value="1"/>
</dbReference>
<dbReference type="GO" id="GO:0016491">
    <property type="term" value="F:oxidoreductase activity"/>
    <property type="evidence" value="ECO:0007669"/>
    <property type="project" value="InterPro"/>
</dbReference>
<dbReference type="EMBL" id="JACIDB010000010">
    <property type="protein sequence ID" value="MBB3877014.1"/>
    <property type="molecule type" value="Genomic_DNA"/>
</dbReference>
<comment type="caution">
    <text evidence="1">The sequence shown here is derived from an EMBL/GenBank/DDBJ whole genome shotgun (WGS) entry which is preliminary data.</text>
</comment>
<protein>
    <recommendedName>
        <fullName evidence="3">SagB/ThcOx family dehydrogenase</fullName>
    </recommendedName>
</protein>
<evidence type="ECO:0000313" key="1">
    <source>
        <dbReference type="EMBL" id="MBB3877014.1"/>
    </source>
</evidence>
<proteinExistence type="predicted"/>
<accession>A0AAW3TWI8</accession>